<dbReference type="Gene3D" id="3.40.50.1820">
    <property type="entry name" value="alpha/beta hydrolase"/>
    <property type="match status" value="1"/>
</dbReference>
<gene>
    <name evidence="1" type="ORF">HED52_03550</name>
</gene>
<keyword evidence="1" id="KW-0378">Hydrolase</keyword>
<keyword evidence="2" id="KW-1185">Reference proteome</keyword>
<dbReference type="Proteomes" id="UP000568486">
    <property type="component" value="Unassembled WGS sequence"/>
</dbReference>
<dbReference type="GO" id="GO:0016787">
    <property type="term" value="F:hydrolase activity"/>
    <property type="evidence" value="ECO:0007669"/>
    <property type="project" value="UniProtKB-KW"/>
</dbReference>
<accession>A0ABX1DS78</accession>
<name>A0ABX1DS78_9HYPH</name>
<organism evidence="1 2">
    <name type="scientific">Brucella ciceri</name>
    <dbReference type="NCBI Taxonomy" id="391287"/>
    <lineage>
        <taxon>Bacteria</taxon>
        <taxon>Pseudomonadati</taxon>
        <taxon>Pseudomonadota</taxon>
        <taxon>Alphaproteobacteria</taxon>
        <taxon>Hyphomicrobiales</taxon>
        <taxon>Brucellaceae</taxon>
        <taxon>Brucella/Ochrobactrum group</taxon>
        <taxon>Brucella</taxon>
    </lineage>
</organism>
<evidence type="ECO:0000313" key="1">
    <source>
        <dbReference type="EMBL" id="NKC27776.1"/>
    </source>
</evidence>
<dbReference type="EMBL" id="JAAVLR010000001">
    <property type="protein sequence ID" value="NKC27776.1"/>
    <property type="molecule type" value="Genomic_DNA"/>
</dbReference>
<sequence length="164" mass="17697">MTIEAYANDAVTWVKRASELSPCVWIAGHSEGGLVALVAAENHPQNLCGLILLATPGRPVGRLLIEQVHANPANASVVSDVEMIVKELEAGRKSDPKSLPAALQPLFSEGLQRYMIDLFLTIPRRSLPIGPDLSSLCKGLLIFRSNPGTLTFSLPPCRRAYGKI</sequence>
<evidence type="ECO:0000313" key="2">
    <source>
        <dbReference type="Proteomes" id="UP000568486"/>
    </source>
</evidence>
<protein>
    <submittedName>
        <fullName evidence="1">Alpha/beta hydrolase</fullName>
    </submittedName>
</protein>
<dbReference type="InterPro" id="IPR029058">
    <property type="entry name" value="AB_hydrolase_fold"/>
</dbReference>
<reference evidence="1 2" key="1">
    <citation type="submission" date="2020-03" db="EMBL/GenBank/DDBJ databases">
        <title>Whole genome sequencing of clinical and environmental type strains of Ochrobactrum.</title>
        <authorList>
            <person name="Dharne M."/>
        </authorList>
    </citation>
    <scope>NUCLEOTIDE SEQUENCE [LARGE SCALE GENOMIC DNA]</scope>
    <source>
        <strain evidence="1 2">DSM 22292</strain>
    </source>
</reference>
<proteinExistence type="predicted"/>
<dbReference type="SUPFAM" id="SSF53474">
    <property type="entry name" value="alpha/beta-Hydrolases"/>
    <property type="match status" value="1"/>
</dbReference>
<comment type="caution">
    <text evidence="1">The sequence shown here is derived from an EMBL/GenBank/DDBJ whole genome shotgun (WGS) entry which is preliminary data.</text>
</comment>